<dbReference type="PROSITE" id="PS51186">
    <property type="entry name" value="GNAT"/>
    <property type="match status" value="1"/>
</dbReference>
<keyword evidence="7" id="KW-1185">Reference proteome</keyword>
<name>A0AA45W255_9RHOB</name>
<gene>
    <name evidence="5" type="ORF">JHX88_13210</name>
    <name evidence="4" type="ORF">SAMN05421772_102234</name>
</gene>
<dbReference type="InterPro" id="IPR000182">
    <property type="entry name" value="GNAT_dom"/>
</dbReference>
<dbReference type="EMBL" id="FTOU01000002">
    <property type="protein sequence ID" value="SIS64556.1"/>
    <property type="molecule type" value="Genomic_DNA"/>
</dbReference>
<proteinExistence type="predicted"/>
<sequence length="166" mass="18023">MTRIRAALPEDAPAIAAIWNPIIRDTAITFWPVERSESEIAAIIRDRQAAGQPFLLSQDDRGKVTGFGSYSQFRAGGGYAKSMEHSINLAPEARGTGTAALMLTALEDHARSAGHRLMIGGITASNEISIRFHARMGYAEWGRIPAAGWKFGRFHDLVLMGKDLAG</sequence>
<reference evidence="4 6" key="1">
    <citation type="submission" date="2017-01" db="EMBL/GenBank/DDBJ databases">
        <authorList>
            <person name="Varghese N."/>
            <person name="Submissions S."/>
        </authorList>
    </citation>
    <scope>NUCLEOTIDE SEQUENCE [LARGE SCALE GENOMIC DNA]</scope>
    <source>
        <strain evidence="4 6">DSM 18447</strain>
    </source>
</reference>
<dbReference type="Gene3D" id="3.40.630.30">
    <property type="match status" value="1"/>
</dbReference>
<evidence type="ECO:0000256" key="2">
    <source>
        <dbReference type="ARBA" id="ARBA00023315"/>
    </source>
</evidence>
<reference evidence="5 7" key="2">
    <citation type="submission" date="2021-01" db="EMBL/GenBank/DDBJ databases">
        <title>Biogeographic distribution of Paracoccus.</title>
        <authorList>
            <person name="Hollensteiner J."/>
            <person name="Leineberger J."/>
            <person name="Brinkhoff T."/>
            <person name="Daniel R."/>
        </authorList>
    </citation>
    <scope>NUCLEOTIDE SEQUENCE [LARGE SCALE GENOMIC DNA]</scope>
    <source>
        <strain evidence="5 7">DSM 18447</strain>
    </source>
</reference>
<keyword evidence="2" id="KW-0012">Acyltransferase</keyword>
<evidence type="ECO:0000259" key="3">
    <source>
        <dbReference type="PROSITE" id="PS51186"/>
    </source>
</evidence>
<accession>A0AA45W255</accession>
<dbReference type="SUPFAM" id="SSF55729">
    <property type="entry name" value="Acyl-CoA N-acyltransferases (Nat)"/>
    <property type="match status" value="1"/>
</dbReference>
<organism evidence="4 6">
    <name type="scientific">Paracoccus saliphilus</name>
    <dbReference type="NCBI Taxonomy" id="405559"/>
    <lineage>
        <taxon>Bacteria</taxon>
        <taxon>Pseudomonadati</taxon>
        <taxon>Pseudomonadota</taxon>
        <taxon>Alphaproteobacteria</taxon>
        <taxon>Rhodobacterales</taxon>
        <taxon>Paracoccaceae</taxon>
        <taxon>Paracoccus</taxon>
    </lineage>
</organism>
<dbReference type="PANTHER" id="PTHR43072">
    <property type="entry name" value="N-ACETYLTRANSFERASE"/>
    <property type="match status" value="1"/>
</dbReference>
<keyword evidence="1" id="KW-0808">Transferase</keyword>
<dbReference type="AlphaFoldDB" id="A0AA45W255"/>
<dbReference type="CDD" id="cd04301">
    <property type="entry name" value="NAT_SF"/>
    <property type="match status" value="1"/>
</dbReference>
<dbReference type="Proteomes" id="UP000186216">
    <property type="component" value="Unassembled WGS sequence"/>
</dbReference>
<dbReference type="Proteomes" id="UP001215549">
    <property type="component" value="Chromosome"/>
</dbReference>
<feature type="domain" description="N-acetyltransferase" evidence="3">
    <location>
        <begin position="2"/>
        <end position="165"/>
    </location>
</feature>
<dbReference type="EMBL" id="CP067140">
    <property type="protein sequence ID" value="WCR01877.1"/>
    <property type="molecule type" value="Genomic_DNA"/>
</dbReference>
<evidence type="ECO:0000313" key="5">
    <source>
        <dbReference type="EMBL" id="WCR01877.1"/>
    </source>
</evidence>
<evidence type="ECO:0000256" key="1">
    <source>
        <dbReference type="ARBA" id="ARBA00022679"/>
    </source>
</evidence>
<dbReference type="RefSeq" id="WP_076523362.1">
    <property type="nucleotide sequence ID" value="NZ_CP067140.1"/>
</dbReference>
<evidence type="ECO:0000313" key="6">
    <source>
        <dbReference type="Proteomes" id="UP000186216"/>
    </source>
</evidence>
<dbReference type="GO" id="GO:0016747">
    <property type="term" value="F:acyltransferase activity, transferring groups other than amino-acyl groups"/>
    <property type="evidence" value="ECO:0007669"/>
    <property type="project" value="InterPro"/>
</dbReference>
<evidence type="ECO:0000313" key="7">
    <source>
        <dbReference type="Proteomes" id="UP001215549"/>
    </source>
</evidence>
<dbReference type="InterPro" id="IPR016181">
    <property type="entry name" value="Acyl_CoA_acyltransferase"/>
</dbReference>
<protein>
    <submittedName>
        <fullName evidence="5">N-acetyltransferase</fullName>
    </submittedName>
    <submittedName>
        <fullName evidence="4">Phosphinothricin acetyltransferase</fullName>
    </submittedName>
</protein>
<dbReference type="Pfam" id="PF00583">
    <property type="entry name" value="Acetyltransf_1"/>
    <property type="match status" value="1"/>
</dbReference>
<evidence type="ECO:0000313" key="4">
    <source>
        <dbReference type="EMBL" id="SIS64556.1"/>
    </source>
</evidence>
<dbReference type="PANTHER" id="PTHR43072:SF23">
    <property type="entry name" value="UPF0039 PROTEIN C11D3.02C"/>
    <property type="match status" value="1"/>
</dbReference>